<dbReference type="PANTHER" id="PTHR37691:SF1">
    <property type="entry name" value="BLR3518 PROTEIN"/>
    <property type="match status" value="1"/>
</dbReference>
<dbReference type="EMBL" id="MLJW01001873">
    <property type="protein sequence ID" value="OIQ76423.1"/>
    <property type="molecule type" value="Genomic_DNA"/>
</dbReference>
<evidence type="ECO:0000313" key="1">
    <source>
        <dbReference type="EMBL" id="OIQ76423.1"/>
    </source>
</evidence>
<name>A0A1J5Q8T2_9ZZZZ</name>
<proteinExistence type="predicted"/>
<dbReference type="SUPFAM" id="SSF75169">
    <property type="entry name" value="DsrEFH-like"/>
    <property type="match status" value="1"/>
</dbReference>
<dbReference type="Gene3D" id="3.40.1260.10">
    <property type="entry name" value="DsrEFH-like"/>
    <property type="match status" value="1"/>
</dbReference>
<organism evidence="1">
    <name type="scientific">mine drainage metagenome</name>
    <dbReference type="NCBI Taxonomy" id="410659"/>
    <lineage>
        <taxon>unclassified sequences</taxon>
        <taxon>metagenomes</taxon>
        <taxon>ecological metagenomes</taxon>
    </lineage>
</organism>
<accession>A0A1J5Q8T2</accession>
<reference evidence="1" key="1">
    <citation type="submission" date="2016-10" db="EMBL/GenBank/DDBJ databases">
        <title>Sequence of Gallionella enrichment culture.</title>
        <authorList>
            <person name="Poehlein A."/>
            <person name="Muehling M."/>
            <person name="Daniel R."/>
        </authorList>
    </citation>
    <scope>NUCLEOTIDE SEQUENCE</scope>
</reference>
<dbReference type="AlphaFoldDB" id="A0A1J5Q8T2"/>
<dbReference type="PANTHER" id="PTHR37691">
    <property type="entry name" value="BLR3518 PROTEIN"/>
    <property type="match status" value="1"/>
</dbReference>
<dbReference type="InterPro" id="IPR003787">
    <property type="entry name" value="Sulphur_relay_DsrE/F-like"/>
</dbReference>
<protein>
    <submittedName>
        <fullName evidence="1">DsrE/DsrF-like family protein</fullName>
    </submittedName>
</protein>
<dbReference type="InterPro" id="IPR027396">
    <property type="entry name" value="DsrEFH-like"/>
</dbReference>
<comment type="caution">
    <text evidence="1">The sequence shown here is derived from an EMBL/GenBank/DDBJ whole genome shotgun (WGS) entry which is preliminary data.</text>
</comment>
<sequence>MNAQRRGVLLGFGLALAMPGGGVRAAGQVVQTPYKAPMKAVFEFYLDDPASISSALFWVRSLFNTLQQSPYDFAPEDQNVVVVLHGTEIVTTVTRNQDKYREAVDRMRYYAQMGVKFKVCGQAAHDFGYQPADFQDFVEIVPNAMTELAYWQQQGHALIVPRILIKREATESIR</sequence>
<dbReference type="Pfam" id="PF02635">
    <property type="entry name" value="DsrE"/>
    <property type="match status" value="1"/>
</dbReference>
<gene>
    <name evidence="1" type="ORF">GALL_418960</name>
</gene>